<feature type="transmembrane region" description="Helical" evidence="2">
    <location>
        <begin position="37"/>
        <end position="58"/>
    </location>
</feature>
<name>C6XPE5_HIRBI</name>
<dbReference type="OrthoDB" id="7632346at2"/>
<dbReference type="EMBL" id="CP001678">
    <property type="protein sequence ID" value="ACT58431.1"/>
    <property type="molecule type" value="Genomic_DNA"/>
</dbReference>
<proteinExistence type="predicted"/>
<keyword evidence="2" id="KW-0812">Transmembrane</keyword>
<accession>C6XPE5</accession>
<evidence type="ECO:0000313" key="3">
    <source>
        <dbReference type="EMBL" id="ACT58431.1"/>
    </source>
</evidence>
<keyword evidence="2" id="KW-0472">Membrane</keyword>
<dbReference type="STRING" id="582402.Hbal_0737"/>
<gene>
    <name evidence="3" type="ordered locus">Hbal_0737</name>
</gene>
<sequence>MTRRILIEFALFSIPFLIFFMYRAASTNMSVKDRWPLLWLVIAGGVLAGGGLFIKAMLYPSDKGLCFQAARYENRVFIPAKKVPCDQVVHPTDRDLIPGTDADGTERVHSGSTARKLPTVMEPTKGVSEETDEDGN</sequence>
<dbReference type="Proteomes" id="UP000002745">
    <property type="component" value="Chromosome"/>
</dbReference>
<keyword evidence="2" id="KW-1133">Transmembrane helix</keyword>
<dbReference type="AlphaFoldDB" id="C6XPE5"/>
<dbReference type="KEGG" id="hba:Hbal_0737"/>
<protein>
    <submittedName>
        <fullName evidence="3">Uncharacterized protein</fullName>
    </submittedName>
</protein>
<feature type="region of interest" description="Disordered" evidence="1">
    <location>
        <begin position="94"/>
        <end position="136"/>
    </location>
</feature>
<evidence type="ECO:0000256" key="1">
    <source>
        <dbReference type="SAM" id="MobiDB-lite"/>
    </source>
</evidence>
<evidence type="ECO:0000256" key="2">
    <source>
        <dbReference type="SAM" id="Phobius"/>
    </source>
</evidence>
<reference evidence="4" key="1">
    <citation type="journal article" date="2011" name="J. Bacteriol.">
        <title>Genome sequences of eight morphologically diverse alphaproteobacteria.</title>
        <authorList>
            <consortium name="US DOE Joint Genome Institute"/>
            <person name="Brown P.J."/>
            <person name="Kysela D.T."/>
            <person name="Buechlein A."/>
            <person name="Hemmerich C."/>
            <person name="Brun Y.V."/>
        </authorList>
    </citation>
    <scope>NUCLEOTIDE SEQUENCE [LARGE SCALE GENOMIC DNA]</scope>
    <source>
        <strain evidence="4">ATCC 49814 / DSM 5838 / IFAM 1418</strain>
    </source>
</reference>
<dbReference type="eggNOG" id="ENOG5031BEC">
    <property type="taxonomic scope" value="Bacteria"/>
</dbReference>
<feature type="transmembrane region" description="Helical" evidence="2">
    <location>
        <begin position="5"/>
        <end position="25"/>
    </location>
</feature>
<dbReference type="RefSeq" id="WP_015826581.1">
    <property type="nucleotide sequence ID" value="NC_012982.1"/>
</dbReference>
<keyword evidence="4" id="KW-1185">Reference proteome</keyword>
<evidence type="ECO:0000313" key="4">
    <source>
        <dbReference type="Proteomes" id="UP000002745"/>
    </source>
</evidence>
<organism evidence="3 4">
    <name type="scientific">Hirschia baltica (strain ATCC 49814 / DSM 5838 / IFAM 1418)</name>
    <dbReference type="NCBI Taxonomy" id="582402"/>
    <lineage>
        <taxon>Bacteria</taxon>
        <taxon>Pseudomonadati</taxon>
        <taxon>Pseudomonadota</taxon>
        <taxon>Alphaproteobacteria</taxon>
        <taxon>Hyphomonadales</taxon>
        <taxon>Hyphomonadaceae</taxon>
        <taxon>Hirschia</taxon>
    </lineage>
</organism>
<dbReference type="HOGENOM" id="CLU_1872608_0_0_5"/>